<dbReference type="GO" id="GO:0016788">
    <property type="term" value="F:hydrolase activity, acting on ester bonds"/>
    <property type="evidence" value="ECO:0007669"/>
    <property type="project" value="UniProtKB-ARBA"/>
</dbReference>
<dbReference type="RefSeq" id="WP_090082220.1">
    <property type="nucleotide sequence ID" value="NZ_FOQT01000005.1"/>
</dbReference>
<dbReference type="AlphaFoldDB" id="A0A1I3IVG2"/>
<organism evidence="3 4">
    <name type="scientific">Halpernia frigidisoli</name>
    <dbReference type="NCBI Taxonomy" id="1125876"/>
    <lineage>
        <taxon>Bacteria</taxon>
        <taxon>Pseudomonadati</taxon>
        <taxon>Bacteroidota</taxon>
        <taxon>Flavobacteriia</taxon>
        <taxon>Flavobacteriales</taxon>
        <taxon>Weeksellaceae</taxon>
        <taxon>Chryseobacterium group</taxon>
        <taxon>Halpernia</taxon>
    </lineage>
</organism>
<dbReference type="PANTHER" id="PTHR43695">
    <property type="entry name" value="PUTATIVE (AFU_ORTHOLOGUE AFUA_2G17250)-RELATED"/>
    <property type="match status" value="1"/>
</dbReference>
<dbReference type="InterPro" id="IPR037459">
    <property type="entry name" value="RhgT-like"/>
</dbReference>
<dbReference type="PROSITE" id="PS51257">
    <property type="entry name" value="PROKAR_LIPOPROTEIN"/>
    <property type="match status" value="1"/>
</dbReference>
<protein>
    <submittedName>
        <fullName evidence="3">Lysophospholipase L1</fullName>
    </submittedName>
</protein>
<reference evidence="3 4" key="1">
    <citation type="submission" date="2016-10" db="EMBL/GenBank/DDBJ databases">
        <authorList>
            <person name="de Groot N.N."/>
        </authorList>
    </citation>
    <scope>NUCLEOTIDE SEQUENCE [LARGE SCALE GENOMIC DNA]</scope>
    <source>
        <strain evidence="3 4">DSM 26000</strain>
    </source>
</reference>
<dbReference type="Pfam" id="PF00657">
    <property type="entry name" value="Lipase_GDSL"/>
    <property type="match status" value="1"/>
</dbReference>
<dbReference type="STRING" id="1125876.SAMN05443292_2804"/>
<dbReference type="CDD" id="cd01821">
    <property type="entry name" value="Rhamnogalacturan_acetylesterase_like"/>
    <property type="match status" value="1"/>
</dbReference>
<dbReference type="Gene3D" id="3.40.50.1110">
    <property type="entry name" value="SGNH hydrolase"/>
    <property type="match status" value="1"/>
</dbReference>
<gene>
    <name evidence="3" type="ORF">SAMN05443292_2804</name>
</gene>
<evidence type="ECO:0000313" key="4">
    <source>
        <dbReference type="Proteomes" id="UP000198931"/>
    </source>
</evidence>
<proteinExistence type="inferred from homology"/>
<dbReference type="Proteomes" id="UP000198931">
    <property type="component" value="Unassembled WGS sequence"/>
</dbReference>
<dbReference type="InterPro" id="IPR036514">
    <property type="entry name" value="SGNH_hydro_sf"/>
</dbReference>
<dbReference type="SUPFAM" id="SSF52266">
    <property type="entry name" value="SGNH hydrolase"/>
    <property type="match status" value="1"/>
</dbReference>
<evidence type="ECO:0000313" key="3">
    <source>
        <dbReference type="EMBL" id="SFI51954.1"/>
    </source>
</evidence>
<evidence type="ECO:0000256" key="1">
    <source>
        <dbReference type="ARBA" id="ARBA00008668"/>
    </source>
</evidence>
<dbReference type="InterPro" id="IPR001087">
    <property type="entry name" value="GDSL"/>
</dbReference>
<name>A0A1I3IVG2_9FLAO</name>
<keyword evidence="4" id="KW-1185">Reference proteome</keyword>
<sequence>MKIFKIILISSIVLLACKSVEKTAQNNLTIYCVGDSTMATKVNPDKNPEYGWAQVLPEFLKSDIKIENAAKNGRSTKSFIDEKRWDSVYVKLKKGDYVFIEFGHNDEKKEDPKCFTEPYTTYKTNLEKFVKESRSKGAIPVLFTSIVRRDFDESGKIKYTHGNYTVVTLLVAKELNVPMVDMENLTKKLEESYGVEGSKKLHLHYAIGEDPYYPKGHNDDTHLSKLGAMKVAGLAVNALKKEVPVLNKFIK</sequence>
<dbReference type="OrthoDB" id="9807041at2"/>
<dbReference type="PANTHER" id="PTHR43695:SF1">
    <property type="entry name" value="RHAMNOGALACTURONAN ACETYLESTERASE"/>
    <property type="match status" value="1"/>
</dbReference>
<keyword evidence="2" id="KW-0378">Hydrolase</keyword>
<comment type="similarity">
    <text evidence="1">Belongs to the 'GDSL' lipolytic enzyme family.</text>
</comment>
<accession>A0A1I3IVG2</accession>
<evidence type="ECO:0000256" key="2">
    <source>
        <dbReference type="ARBA" id="ARBA00022801"/>
    </source>
</evidence>
<dbReference type="EMBL" id="FOQT01000005">
    <property type="protein sequence ID" value="SFI51954.1"/>
    <property type="molecule type" value="Genomic_DNA"/>
</dbReference>